<dbReference type="EMBL" id="JADQDF010000001">
    <property type="protein sequence ID" value="MBW0131195.1"/>
    <property type="molecule type" value="Genomic_DNA"/>
</dbReference>
<feature type="compositionally biased region" description="Basic residues" evidence="1">
    <location>
        <begin position="91"/>
        <end position="101"/>
    </location>
</feature>
<evidence type="ECO:0000313" key="3">
    <source>
        <dbReference type="EMBL" id="MBW0132638.1"/>
    </source>
</evidence>
<proteinExistence type="predicted"/>
<reference evidence="2 4" key="1">
    <citation type="submission" date="2020-11" db="EMBL/GenBank/DDBJ databases">
        <title>Pseudonocardia abyssalis sp. nov. and Pseudonocardia oceani sp. nov., description and phylogenomic analysis of two novel actinomycetes isolated from the deep Southern Ocean.</title>
        <authorList>
            <person name="Parra J."/>
        </authorList>
    </citation>
    <scope>NUCLEOTIDE SEQUENCE [LARGE SCALE GENOMIC DNA]</scope>
    <source>
        <strain evidence="2">KRD-185</strain>
        <strain evidence="4">KRD185</strain>
    </source>
</reference>
<keyword evidence="4" id="KW-1185">Reference proteome</keyword>
<comment type="caution">
    <text evidence="2">The sequence shown here is derived from an EMBL/GenBank/DDBJ whole genome shotgun (WGS) entry which is preliminary data.</text>
</comment>
<dbReference type="EMBL" id="JADQDF010000003">
    <property type="protein sequence ID" value="MBW0132638.1"/>
    <property type="molecule type" value="Genomic_DNA"/>
</dbReference>
<sequence>MARRVNPPAPAVPTTVLDAVLRDLADLPERMQHSATALAARALAESIDVGPETYRFQSALVGQLMSCMSELREMAPPKAEGDSVDDLNARRAARRRAASTG</sequence>
<evidence type="ECO:0000313" key="2">
    <source>
        <dbReference type="EMBL" id="MBW0131195.1"/>
    </source>
</evidence>
<organism evidence="2 4">
    <name type="scientific">Pseudonocardia oceani</name>
    <dbReference type="NCBI Taxonomy" id="2792013"/>
    <lineage>
        <taxon>Bacteria</taxon>
        <taxon>Bacillati</taxon>
        <taxon>Actinomycetota</taxon>
        <taxon>Actinomycetes</taxon>
        <taxon>Pseudonocardiales</taxon>
        <taxon>Pseudonocardiaceae</taxon>
        <taxon>Pseudonocardia</taxon>
    </lineage>
</organism>
<protein>
    <submittedName>
        <fullName evidence="2">Uncharacterized protein</fullName>
    </submittedName>
</protein>
<dbReference type="RefSeq" id="WP_218596157.1">
    <property type="nucleotide sequence ID" value="NZ_JADQDF010000001.1"/>
</dbReference>
<dbReference type="Proteomes" id="UP000694300">
    <property type="component" value="Unassembled WGS sequence"/>
</dbReference>
<feature type="region of interest" description="Disordered" evidence="1">
    <location>
        <begin position="75"/>
        <end position="101"/>
    </location>
</feature>
<name>A0ABS6UG21_9PSEU</name>
<accession>A0ABS6UG21</accession>
<gene>
    <name evidence="2" type="ORF">I4I82_26445</name>
    <name evidence="3" type="ORF">I4I82_33865</name>
</gene>
<evidence type="ECO:0000313" key="4">
    <source>
        <dbReference type="Proteomes" id="UP000694300"/>
    </source>
</evidence>
<evidence type="ECO:0000256" key="1">
    <source>
        <dbReference type="SAM" id="MobiDB-lite"/>
    </source>
</evidence>